<evidence type="ECO:0000313" key="2">
    <source>
        <dbReference type="EMBL" id="SVE48479.1"/>
    </source>
</evidence>
<gene>
    <name evidence="2" type="ORF">METZ01_LOCUS501333</name>
</gene>
<accession>A0A383DVZ8</accession>
<dbReference type="AlphaFoldDB" id="A0A383DVZ8"/>
<feature type="non-terminal residue" evidence="2">
    <location>
        <position position="25"/>
    </location>
</feature>
<protein>
    <submittedName>
        <fullName evidence="2">Uncharacterized protein</fullName>
    </submittedName>
</protein>
<name>A0A383DVZ8_9ZZZZ</name>
<proteinExistence type="predicted"/>
<feature type="non-terminal residue" evidence="2">
    <location>
        <position position="1"/>
    </location>
</feature>
<sequence length="25" mass="2740">VETEVTPEPAAVETEVTPKETKKKV</sequence>
<reference evidence="2" key="1">
    <citation type="submission" date="2018-05" db="EMBL/GenBank/DDBJ databases">
        <authorList>
            <person name="Lanie J.A."/>
            <person name="Ng W.-L."/>
            <person name="Kazmierczak K.M."/>
            <person name="Andrzejewski T.M."/>
            <person name="Davidsen T.M."/>
            <person name="Wayne K.J."/>
            <person name="Tettelin H."/>
            <person name="Glass J.I."/>
            <person name="Rusch D."/>
            <person name="Podicherti R."/>
            <person name="Tsui H.-C.T."/>
            <person name="Winkler M.E."/>
        </authorList>
    </citation>
    <scope>NUCLEOTIDE SEQUENCE</scope>
</reference>
<dbReference type="EMBL" id="UINC01220526">
    <property type="protein sequence ID" value="SVE48479.1"/>
    <property type="molecule type" value="Genomic_DNA"/>
</dbReference>
<organism evidence="2">
    <name type="scientific">marine metagenome</name>
    <dbReference type="NCBI Taxonomy" id="408172"/>
    <lineage>
        <taxon>unclassified sequences</taxon>
        <taxon>metagenomes</taxon>
        <taxon>ecological metagenomes</taxon>
    </lineage>
</organism>
<evidence type="ECO:0000256" key="1">
    <source>
        <dbReference type="SAM" id="MobiDB-lite"/>
    </source>
</evidence>
<feature type="compositionally biased region" description="Basic and acidic residues" evidence="1">
    <location>
        <begin position="16"/>
        <end position="25"/>
    </location>
</feature>
<feature type="region of interest" description="Disordered" evidence="1">
    <location>
        <begin position="1"/>
        <end position="25"/>
    </location>
</feature>